<reference evidence="2" key="1">
    <citation type="submission" date="2025-08" db="UniProtKB">
        <authorList>
            <consortium name="Ensembl"/>
        </authorList>
    </citation>
    <scope>IDENTIFICATION</scope>
</reference>
<accession>A0A8D2LII4</accession>
<evidence type="ECO:0000256" key="1">
    <source>
        <dbReference type="SAM" id="SignalP"/>
    </source>
</evidence>
<organism evidence="2 3">
    <name type="scientific">Varanus komodoensis</name>
    <name type="common">Komodo dragon</name>
    <dbReference type="NCBI Taxonomy" id="61221"/>
    <lineage>
        <taxon>Eukaryota</taxon>
        <taxon>Metazoa</taxon>
        <taxon>Chordata</taxon>
        <taxon>Craniata</taxon>
        <taxon>Vertebrata</taxon>
        <taxon>Euteleostomi</taxon>
        <taxon>Lepidosauria</taxon>
        <taxon>Squamata</taxon>
        <taxon>Bifurcata</taxon>
        <taxon>Unidentata</taxon>
        <taxon>Episquamata</taxon>
        <taxon>Toxicofera</taxon>
        <taxon>Anguimorpha</taxon>
        <taxon>Paleoanguimorpha</taxon>
        <taxon>Varanoidea</taxon>
        <taxon>Varanidae</taxon>
        <taxon>Varanus</taxon>
    </lineage>
</organism>
<sequence>MPSSLSLSSQGSAFKRWMIYVALILWTQGTASEGAPPLLKWTERLFGGFQEQKDRQITQKLTWPLL</sequence>
<dbReference type="Proteomes" id="UP000694545">
    <property type="component" value="Unplaced"/>
</dbReference>
<proteinExistence type="predicted"/>
<evidence type="ECO:0000313" key="2">
    <source>
        <dbReference type="Ensembl" id="ENSVKKP00000022368.1"/>
    </source>
</evidence>
<keyword evidence="1" id="KW-0732">Signal</keyword>
<evidence type="ECO:0000313" key="3">
    <source>
        <dbReference type="Proteomes" id="UP000694545"/>
    </source>
</evidence>
<reference evidence="2" key="2">
    <citation type="submission" date="2025-09" db="UniProtKB">
        <authorList>
            <consortium name="Ensembl"/>
        </authorList>
    </citation>
    <scope>IDENTIFICATION</scope>
</reference>
<feature type="signal peptide" evidence="1">
    <location>
        <begin position="1"/>
        <end position="32"/>
    </location>
</feature>
<protein>
    <submittedName>
        <fullName evidence="2">Uncharacterized protein</fullName>
    </submittedName>
</protein>
<feature type="chain" id="PRO_5034130858" evidence="1">
    <location>
        <begin position="33"/>
        <end position="66"/>
    </location>
</feature>
<dbReference type="AlphaFoldDB" id="A0A8D2LII4"/>
<name>A0A8D2LII4_VARKO</name>
<keyword evidence="3" id="KW-1185">Reference proteome</keyword>
<dbReference type="Ensembl" id="ENSVKKT00000022922.1">
    <property type="protein sequence ID" value="ENSVKKP00000022368.1"/>
    <property type="gene ID" value="ENSVKKG00000014901.1"/>
</dbReference>